<comment type="caution">
    <text evidence="8">The sequence shown here is derived from an EMBL/GenBank/DDBJ whole genome shotgun (WGS) entry which is preliminary data.</text>
</comment>
<proteinExistence type="predicted"/>
<evidence type="ECO:0000256" key="4">
    <source>
        <dbReference type="ARBA" id="ARBA00022989"/>
    </source>
</evidence>
<organism evidence="8 9">
    <name type="scientific">Bifidobacterium cuniculi</name>
    <dbReference type="NCBI Taxonomy" id="1688"/>
    <lineage>
        <taxon>Bacteria</taxon>
        <taxon>Bacillati</taxon>
        <taxon>Actinomycetota</taxon>
        <taxon>Actinomycetes</taxon>
        <taxon>Bifidobacteriales</taxon>
        <taxon>Bifidobacteriaceae</taxon>
        <taxon>Bifidobacterium</taxon>
    </lineage>
</organism>
<feature type="transmembrane region" description="Helical" evidence="6">
    <location>
        <begin position="37"/>
        <end position="56"/>
    </location>
</feature>
<evidence type="ECO:0000256" key="1">
    <source>
        <dbReference type="ARBA" id="ARBA00004651"/>
    </source>
</evidence>
<keyword evidence="5 6" id="KW-0472">Membrane</keyword>
<evidence type="ECO:0000256" key="2">
    <source>
        <dbReference type="ARBA" id="ARBA00022475"/>
    </source>
</evidence>
<dbReference type="GO" id="GO:0005886">
    <property type="term" value="C:plasma membrane"/>
    <property type="evidence" value="ECO:0007669"/>
    <property type="project" value="UniProtKB-SubCell"/>
</dbReference>
<feature type="transmembrane region" description="Helical" evidence="6">
    <location>
        <begin position="389"/>
        <end position="410"/>
    </location>
</feature>
<comment type="subcellular location">
    <subcellularLocation>
        <location evidence="1">Cell membrane</location>
        <topology evidence="1">Multi-pass membrane protein</topology>
    </subcellularLocation>
</comment>
<feature type="transmembrane region" description="Helical" evidence="6">
    <location>
        <begin position="359"/>
        <end position="382"/>
    </location>
</feature>
<evidence type="ECO:0000256" key="5">
    <source>
        <dbReference type="ARBA" id="ARBA00023136"/>
    </source>
</evidence>
<accession>A0A087AQE5</accession>
<sequence length="551" mass="58094">MPPWEIRERGSLDLRWFLAAVSMWVGVLAASSEPFRTAVLVAALCCVLPLSAAAAWRRTMAGATYAATLGVCAAAIAAGMGVGAAHVLHRMADPVMTASAASGTTATLRMRLDSPVQASSMRGAACKAQATVLALHHDGVAEASGLPVLAMLPQEACSTLGQGATVMADATVARSPYDAQAVWVTVSDVHDREPAPWWWRTADWVRSRFFAVAARLDADSRILVPGVTLGVLGQDTVGAWALDVDTERADQLEEQCKRAGILHLMAVSGGHYALLGPLVHALGAWLRTPWRLTALWRLPLAGALTMVLVPSQSVTRAAIGALLAMGFECCGRRPQTLHILALTVILALMQDPGRATHVGFALSCAAVAGIALLAPSLTAVLGRMMPRGVAQALAVTIAAQAFTLPIQMVMDPSIARWALPANLLVGPCMDVATVFGLLACACAIASPELAILPAQVSAWGTKGIAMVAGCFGADPSAGIPWVSGWAGILAIIAVELASGASLWCLAQLVRAWRLLRGGEDFRDTTPPTVRTARWIRDTIRTWDRLPWWHHG</sequence>
<keyword evidence="2" id="KW-1003">Cell membrane</keyword>
<dbReference type="PANTHER" id="PTHR30619:SF7">
    <property type="entry name" value="BETA-LACTAMASE DOMAIN PROTEIN"/>
    <property type="match status" value="1"/>
</dbReference>
<feature type="transmembrane region" description="Helical" evidence="6">
    <location>
        <begin position="485"/>
        <end position="506"/>
    </location>
</feature>
<dbReference type="InterPro" id="IPR004477">
    <property type="entry name" value="ComEC_N"/>
</dbReference>
<dbReference type="RefSeq" id="WP_051920967.1">
    <property type="nucleotide sequence ID" value="NZ_JGYV01000017.1"/>
</dbReference>
<evidence type="ECO:0000259" key="7">
    <source>
        <dbReference type="Pfam" id="PF03772"/>
    </source>
</evidence>
<dbReference type="Proteomes" id="UP000029067">
    <property type="component" value="Unassembled WGS sequence"/>
</dbReference>
<dbReference type="AlphaFoldDB" id="A0A087AQE5"/>
<feature type="transmembrane region" description="Helical" evidence="6">
    <location>
        <begin position="261"/>
        <end position="286"/>
    </location>
</feature>
<dbReference type="Pfam" id="PF03772">
    <property type="entry name" value="Competence"/>
    <property type="match status" value="1"/>
</dbReference>
<gene>
    <name evidence="8" type="ORF">BCUN_0971</name>
</gene>
<evidence type="ECO:0000313" key="8">
    <source>
        <dbReference type="EMBL" id="KFI60995.1"/>
    </source>
</evidence>
<evidence type="ECO:0000256" key="6">
    <source>
        <dbReference type="SAM" id="Phobius"/>
    </source>
</evidence>
<keyword evidence="3 6" id="KW-0812">Transmembrane</keyword>
<dbReference type="EMBL" id="JGYV01000017">
    <property type="protein sequence ID" value="KFI60995.1"/>
    <property type="molecule type" value="Genomic_DNA"/>
</dbReference>
<evidence type="ECO:0000256" key="3">
    <source>
        <dbReference type="ARBA" id="ARBA00022692"/>
    </source>
</evidence>
<reference evidence="8 9" key="1">
    <citation type="submission" date="2014-03" db="EMBL/GenBank/DDBJ databases">
        <title>Genomics of Bifidobacteria.</title>
        <authorList>
            <person name="Ventura M."/>
            <person name="Milani C."/>
            <person name="Lugli G.A."/>
        </authorList>
    </citation>
    <scope>NUCLEOTIDE SEQUENCE [LARGE SCALE GENOMIC DNA]</scope>
    <source>
        <strain evidence="8 9">LMG 10738</strain>
    </source>
</reference>
<feature type="transmembrane region" description="Helical" evidence="6">
    <location>
        <begin position="63"/>
        <end position="88"/>
    </location>
</feature>
<feature type="domain" description="ComEC/Rec2-related protein" evidence="7">
    <location>
        <begin position="250"/>
        <end position="503"/>
    </location>
</feature>
<name>A0A087AQE5_9BIFI</name>
<keyword evidence="4 6" id="KW-1133">Transmembrane helix</keyword>
<dbReference type="OrthoDB" id="7177610at2"/>
<keyword evidence="9" id="KW-1185">Reference proteome</keyword>
<dbReference type="NCBIfam" id="TIGR00360">
    <property type="entry name" value="ComEC_N-term"/>
    <property type="match status" value="1"/>
</dbReference>
<evidence type="ECO:0000313" key="9">
    <source>
        <dbReference type="Proteomes" id="UP000029067"/>
    </source>
</evidence>
<dbReference type="PANTHER" id="PTHR30619">
    <property type="entry name" value="DNA INTERNALIZATION/COMPETENCE PROTEIN COMEC/REC2"/>
    <property type="match status" value="1"/>
</dbReference>
<dbReference type="eggNOG" id="COG0658">
    <property type="taxonomic scope" value="Bacteria"/>
</dbReference>
<protein>
    <submittedName>
        <fullName evidence="8">ComEC/Rec2-like protein</fullName>
    </submittedName>
</protein>
<feature type="transmembrane region" description="Helical" evidence="6">
    <location>
        <begin position="12"/>
        <end position="31"/>
    </location>
</feature>
<dbReference type="InterPro" id="IPR052159">
    <property type="entry name" value="Competence_DNA_uptake"/>
</dbReference>
<dbReference type="STRING" id="1688.BCUN_0971"/>